<evidence type="ECO:0000313" key="8">
    <source>
        <dbReference type="Proteomes" id="UP000243819"/>
    </source>
</evidence>
<dbReference type="GO" id="GO:0008234">
    <property type="term" value="F:cysteine-type peptidase activity"/>
    <property type="evidence" value="ECO:0007669"/>
    <property type="project" value="UniProtKB-KW"/>
</dbReference>
<dbReference type="InterPro" id="IPR007422">
    <property type="entry name" value="Peptidase_Prp"/>
</dbReference>
<protein>
    <recommendedName>
        <fullName evidence="6">Ribosomal processing cysteine protease Prp</fullName>
    </recommendedName>
</protein>
<keyword evidence="8" id="KW-1185">Reference proteome</keyword>
<dbReference type="GO" id="GO:0006508">
    <property type="term" value="P:proteolysis"/>
    <property type="evidence" value="ECO:0007669"/>
    <property type="project" value="UniProtKB-KW"/>
</dbReference>
<keyword evidence="4" id="KW-0788">Thiol protease</keyword>
<keyword evidence="2" id="KW-0645">Protease</keyword>
<comment type="similarity">
    <text evidence="5">Belongs to the Prp family.</text>
</comment>
<dbReference type="PANTHER" id="PTHR39178">
    <property type="entry name" value="HYPOTHETICAL RIBOSOME-ASSOCIATED PROTEIN"/>
    <property type="match status" value="1"/>
</dbReference>
<evidence type="ECO:0000256" key="4">
    <source>
        <dbReference type="ARBA" id="ARBA00022807"/>
    </source>
</evidence>
<dbReference type="OrthoDB" id="48998at2"/>
<dbReference type="SUPFAM" id="SSF118010">
    <property type="entry name" value="TM1457-like"/>
    <property type="match status" value="1"/>
</dbReference>
<evidence type="ECO:0000313" key="7">
    <source>
        <dbReference type="EMBL" id="SES66181.1"/>
    </source>
</evidence>
<evidence type="ECO:0000256" key="6">
    <source>
        <dbReference type="ARBA" id="ARBA00044538"/>
    </source>
</evidence>
<dbReference type="Gene3D" id="3.30.70.1490">
    <property type="entry name" value="Cysteine protease Prp"/>
    <property type="match status" value="1"/>
</dbReference>
<dbReference type="PANTHER" id="PTHR39178:SF1">
    <property type="entry name" value="RIBOSOMAL-PROCESSING CYSTEINE PROTEASE PRP"/>
    <property type="match status" value="1"/>
</dbReference>
<dbReference type="Proteomes" id="UP000243819">
    <property type="component" value="Unassembled WGS sequence"/>
</dbReference>
<keyword evidence="3" id="KW-0378">Hydrolase</keyword>
<evidence type="ECO:0000256" key="3">
    <source>
        <dbReference type="ARBA" id="ARBA00022801"/>
    </source>
</evidence>
<keyword evidence="1" id="KW-0690">Ribosome biogenesis</keyword>
<reference evidence="8" key="1">
    <citation type="submission" date="2016-10" db="EMBL/GenBank/DDBJ databases">
        <authorList>
            <person name="Varghese N."/>
            <person name="Submissions S."/>
        </authorList>
    </citation>
    <scope>NUCLEOTIDE SEQUENCE [LARGE SCALE GENOMIC DNA]</scope>
    <source>
        <strain evidence="8">DSM 13577</strain>
    </source>
</reference>
<dbReference type="AlphaFoldDB" id="A0A1H9YB72"/>
<dbReference type="CDD" id="cd16332">
    <property type="entry name" value="Prp-like"/>
    <property type="match status" value="1"/>
</dbReference>
<dbReference type="InterPro" id="IPR036764">
    <property type="entry name" value="Peptidase_Prp_sf"/>
</dbReference>
<evidence type="ECO:0000256" key="2">
    <source>
        <dbReference type="ARBA" id="ARBA00022670"/>
    </source>
</evidence>
<sequence length="109" mass="12352">MVKVKLKKQKECYLGYEITGHSNYSQHGEDIVCAAISALAQTTLLAIKELVTEDLTYDISSGYLKVTYPENLTEKQRADINLLTESMFLGLREIEKQYGKYLKVSIISI</sequence>
<organism evidence="7 8">
    <name type="scientific">Anaerobranca gottschalkii DSM 13577</name>
    <dbReference type="NCBI Taxonomy" id="1120990"/>
    <lineage>
        <taxon>Bacteria</taxon>
        <taxon>Bacillati</taxon>
        <taxon>Bacillota</taxon>
        <taxon>Clostridia</taxon>
        <taxon>Eubacteriales</taxon>
        <taxon>Proteinivoracaceae</taxon>
        <taxon>Anaerobranca</taxon>
    </lineage>
</organism>
<gene>
    <name evidence="7" type="ORF">SAMN03080614_100278</name>
</gene>
<name>A0A1H9YB72_9FIRM</name>
<dbReference type="GO" id="GO:0042254">
    <property type="term" value="P:ribosome biogenesis"/>
    <property type="evidence" value="ECO:0007669"/>
    <property type="project" value="UniProtKB-KW"/>
</dbReference>
<accession>A0A1H9YB72</accession>
<dbReference type="EMBL" id="FOIF01000002">
    <property type="protein sequence ID" value="SES66181.1"/>
    <property type="molecule type" value="Genomic_DNA"/>
</dbReference>
<proteinExistence type="inferred from homology"/>
<dbReference type="Pfam" id="PF04327">
    <property type="entry name" value="Peptidase_Prp"/>
    <property type="match status" value="1"/>
</dbReference>
<evidence type="ECO:0000256" key="5">
    <source>
        <dbReference type="ARBA" id="ARBA00044503"/>
    </source>
</evidence>
<evidence type="ECO:0000256" key="1">
    <source>
        <dbReference type="ARBA" id="ARBA00022517"/>
    </source>
</evidence>
<dbReference type="STRING" id="1120990.SAMN03080614_100278"/>